<dbReference type="RefSeq" id="WP_151850027.1">
    <property type="nucleotide sequence ID" value="NZ_JBBNHC010000005.1"/>
</dbReference>
<sequence>MNQDVQKIIRNILSDIRVEMSDEFDRNFERQAFFSEAWQRRKSPTRPGGSILIDTGTLRQSISSRTTENSITFFTTLPYAAIHNDGGEIKVTKKMKRFFWAKYYETSGAFGRKKNGERRNDKRTVQLSTEAEFWKYMALMKEGKSIKIPRRRFLGVSPEVEKAVRDIVEENITEYFNVEFEIKRK</sequence>
<gene>
    <name evidence="1" type="ORF">GAS37_02705</name>
</gene>
<protein>
    <submittedName>
        <fullName evidence="1">Phage morphogenesis protein</fullName>
    </submittedName>
</protein>
<evidence type="ECO:0000313" key="1">
    <source>
        <dbReference type="EMBL" id="KAB3866054.1"/>
    </source>
</evidence>
<proteinExistence type="predicted"/>
<dbReference type="InterPro" id="IPR006522">
    <property type="entry name" value="Phage_virion_morphogenesis"/>
</dbReference>
<accession>A0A7J5GBI7</accession>
<reference evidence="1 2" key="1">
    <citation type="journal article" date="2019" name="Nat. Med.">
        <title>A library of human gut bacterial isolates paired with longitudinal multiomics data enables mechanistic microbiome research.</title>
        <authorList>
            <person name="Poyet M."/>
            <person name="Groussin M."/>
            <person name="Gibbons S.M."/>
            <person name="Avila-Pacheco J."/>
            <person name="Jiang X."/>
            <person name="Kearney S.M."/>
            <person name="Perrotta A.R."/>
            <person name="Berdy B."/>
            <person name="Zhao S."/>
            <person name="Lieberman T.D."/>
            <person name="Swanson P.K."/>
            <person name="Smith M."/>
            <person name="Roesemann S."/>
            <person name="Alexander J.E."/>
            <person name="Rich S.A."/>
            <person name="Livny J."/>
            <person name="Vlamakis H."/>
            <person name="Clish C."/>
            <person name="Bullock K."/>
            <person name="Deik A."/>
            <person name="Scott J."/>
            <person name="Pierce K.A."/>
            <person name="Xavier R.J."/>
            <person name="Alm E.J."/>
        </authorList>
    </citation>
    <scope>NUCLEOTIDE SEQUENCE [LARGE SCALE GENOMIC DNA]</scope>
    <source>
        <strain evidence="1 2">BIOML-A9</strain>
    </source>
</reference>
<dbReference type="EMBL" id="WCXA01000004">
    <property type="protein sequence ID" value="KAB3866054.1"/>
    <property type="molecule type" value="Genomic_DNA"/>
</dbReference>
<dbReference type="Proteomes" id="UP000470332">
    <property type="component" value="Unassembled WGS sequence"/>
</dbReference>
<dbReference type="Pfam" id="PF05069">
    <property type="entry name" value="Phage_tail_S"/>
    <property type="match status" value="1"/>
</dbReference>
<dbReference type="AlphaFoldDB" id="A0A7J5GBI7"/>
<comment type="caution">
    <text evidence="1">The sequence shown here is derived from an EMBL/GenBank/DDBJ whole genome shotgun (WGS) entry which is preliminary data.</text>
</comment>
<evidence type="ECO:0000313" key="2">
    <source>
        <dbReference type="Proteomes" id="UP000470332"/>
    </source>
</evidence>
<organism evidence="1 2">
    <name type="scientific">Phocaeicola vulgatus</name>
    <name type="common">Bacteroides vulgatus</name>
    <dbReference type="NCBI Taxonomy" id="821"/>
    <lineage>
        <taxon>Bacteria</taxon>
        <taxon>Pseudomonadati</taxon>
        <taxon>Bacteroidota</taxon>
        <taxon>Bacteroidia</taxon>
        <taxon>Bacteroidales</taxon>
        <taxon>Bacteroidaceae</taxon>
        <taxon>Phocaeicola</taxon>
    </lineage>
</organism>
<name>A0A7J5GBI7_PHOVU</name>